<dbReference type="InterPro" id="IPR019920">
    <property type="entry name" value="F420-binding_dom_put"/>
</dbReference>
<dbReference type="SUPFAM" id="SSF50475">
    <property type="entry name" value="FMN-binding split barrel"/>
    <property type="match status" value="1"/>
</dbReference>
<comment type="caution">
    <text evidence="3">The sequence shown here is derived from an EMBL/GenBank/DDBJ whole genome shotgun (WGS) entry which is preliminary data.</text>
</comment>
<evidence type="ECO:0000256" key="1">
    <source>
        <dbReference type="ARBA" id="ARBA00023002"/>
    </source>
</evidence>
<keyword evidence="1" id="KW-0560">Oxidoreductase</keyword>
<dbReference type="EMBL" id="JAVDYG010000001">
    <property type="protein sequence ID" value="MDR7362624.1"/>
    <property type="molecule type" value="Genomic_DNA"/>
</dbReference>
<dbReference type="InterPro" id="IPR012349">
    <property type="entry name" value="Split_barrel_FMN-bd"/>
</dbReference>
<evidence type="ECO:0000259" key="2">
    <source>
        <dbReference type="Pfam" id="PF01243"/>
    </source>
</evidence>
<name>A0ABU2BWN5_9ACTN</name>
<gene>
    <name evidence="3" type="ORF">J2S63_002177</name>
</gene>
<proteinExistence type="predicted"/>
<dbReference type="PANTHER" id="PTHR35176:SF2">
    <property type="entry name" value="F420H(2)-DEPENDENT REDUCTASE RV1155"/>
    <property type="match status" value="1"/>
</dbReference>
<dbReference type="RefSeq" id="WP_310301929.1">
    <property type="nucleotide sequence ID" value="NZ_BAAAPS010000008.1"/>
</dbReference>
<protein>
    <submittedName>
        <fullName evidence="3">PPOX class probable F420-dependent enzyme</fullName>
    </submittedName>
</protein>
<sequence length="139" mass="15472">MEISQAVDTVRHQNQAVLVTLRRDGRPQLSNVLAAVDDDGVIRVSTTADRAKHANLRRTPWAAVHVNAGDFWSYAVVEGDVTLSDVASDPHDEATEELVELYRALAGEHEDWDDYRAAMVREGRVVVRVTPTHAYGLLR</sequence>
<dbReference type="InterPro" id="IPR052019">
    <property type="entry name" value="F420H2_bilvrd_red/Heme_oxyg"/>
</dbReference>
<reference evidence="3 4" key="1">
    <citation type="submission" date="2023-07" db="EMBL/GenBank/DDBJ databases">
        <title>Sequencing the genomes of 1000 actinobacteria strains.</title>
        <authorList>
            <person name="Klenk H.-P."/>
        </authorList>
    </citation>
    <scope>NUCLEOTIDE SEQUENCE [LARGE SCALE GENOMIC DNA]</scope>
    <source>
        <strain evidence="3 4">DSM 19426</strain>
    </source>
</reference>
<feature type="domain" description="Pyridoxamine 5'-phosphate oxidase N-terminal" evidence="2">
    <location>
        <begin position="6"/>
        <end position="135"/>
    </location>
</feature>
<keyword evidence="4" id="KW-1185">Reference proteome</keyword>
<dbReference type="Gene3D" id="2.30.110.10">
    <property type="entry name" value="Electron Transport, Fmn-binding Protein, Chain A"/>
    <property type="match status" value="1"/>
</dbReference>
<evidence type="ECO:0000313" key="3">
    <source>
        <dbReference type="EMBL" id="MDR7362624.1"/>
    </source>
</evidence>
<dbReference type="InterPro" id="IPR011576">
    <property type="entry name" value="Pyridox_Oxase_N"/>
</dbReference>
<dbReference type="NCBIfam" id="TIGR03618">
    <property type="entry name" value="Rv1155_F420"/>
    <property type="match status" value="1"/>
</dbReference>
<organism evidence="3 4">
    <name type="scientific">Nocardioides marmoribigeumensis</name>
    <dbReference type="NCBI Taxonomy" id="433649"/>
    <lineage>
        <taxon>Bacteria</taxon>
        <taxon>Bacillati</taxon>
        <taxon>Actinomycetota</taxon>
        <taxon>Actinomycetes</taxon>
        <taxon>Propionibacteriales</taxon>
        <taxon>Nocardioidaceae</taxon>
        <taxon>Nocardioides</taxon>
    </lineage>
</organism>
<accession>A0ABU2BWN5</accession>
<dbReference type="Pfam" id="PF01243">
    <property type="entry name" value="PNPOx_N"/>
    <property type="match status" value="1"/>
</dbReference>
<dbReference type="Proteomes" id="UP001183648">
    <property type="component" value="Unassembled WGS sequence"/>
</dbReference>
<evidence type="ECO:0000313" key="4">
    <source>
        <dbReference type="Proteomes" id="UP001183648"/>
    </source>
</evidence>
<dbReference type="PANTHER" id="PTHR35176">
    <property type="entry name" value="HEME OXYGENASE HI_0854-RELATED"/>
    <property type="match status" value="1"/>
</dbReference>